<evidence type="ECO:0000256" key="1">
    <source>
        <dbReference type="SAM" id="SignalP"/>
    </source>
</evidence>
<evidence type="ECO:0000313" key="4">
    <source>
        <dbReference type="Proteomes" id="UP000217289"/>
    </source>
</evidence>
<protein>
    <recommendedName>
        <fullName evidence="2">Metallo-beta-lactamase domain-containing protein</fullName>
    </recommendedName>
</protein>
<dbReference type="PANTHER" id="PTHR13754:SF13">
    <property type="entry name" value="METALLO-BETA-LACTAMASE SUPERFAMILY PROTEIN (AFU_ORTHOLOGUE AFUA_3G07630)"/>
    <property type="match status" value="1"/>
</dbReference>
<dbReference type="InterPro" id="IPR041712">
    <property type="entry name" value="DHPS-like_MBL-fold"/>
</dbReference>
<organism evidence="3 4">
    <name type="scientific">Melittangium boletus DSM 14713</name>
    <dbReference type="NCBI Taxonomy" id="1294270"/>
    <lineage>
        <taxon>Bacteria</taxon>
        <taxon>Pseudomonadati</taxon>
        <taxon>Myxococcota</taxon>
        <taxon>Myxococcia</taxon>
        <taxon>Myxococcales</taxon>
        <taxon>Cystobacterineae</taxon>
        <taxon>Archangiaceae</taxon>
        <taxon>Melittangium</taxon>
    </lineage>
</organism>
<keyword evidence="4" id="KW-1185">Reference proteome</keyword>
<accession>A0A250IS46</accession>
<evidence type="ECO:0000313" key="3">
    <source>
        <dbReference type="EMBL" id="ATB34070.1"/>
    </source>
</evidence>
<dbReference type="KEGG" id="mbd:MEBOL_007571"/>
<dbReference type="EMBL" id="CP022163">
    <property type="protein sequence ID" value="ATB34070.1"/>
    <property type="molecule type" value="Genomic_DNA"/>
</dbReference>
<dbReference type="Gene3D" id="3.60.15.10">
    <property type="entry name" value="Ribonuclease Z/Hydroxyacylglutathione hydrolase-like"/>
    <property type="match status" value="1"/>
</dbReference>
<feature type="chain" id="PRO_5013032766" description="Metallo-beta-lactamase domain-containing protein" evidence="1">
    <location>
        <begin position="23"/>
        <end position="334"/>
    </location>
</feature>
<dbReference type="SUPFAM" id="SSF56281">
    <property type="entry name" value="Metallo-hydrolase/oxidoreductase"/>
    <property type="match status" value="1"/>
</dbReference>
<dbReference type="Pfam" id="PF00753">
    <property type="entry name" value="Lactamase_B"/>
    <property type="match status" value="1"/>
</dbReference>
<dbReference type="RefSeq" id="WP_218920852.1">
    <property type="nucleotide sequence ID" value="NZ_CP022163.1"/>
</dbReference>
<feature type="signal peptide" evidence="1">
    <location>
        <begin position="1"/>
        <end position="22"/>
    </location>
</feature>
<dbReference type="GO" id="GO:0016740">
    <property type="term" value="F:transferase activity"/>
    <property type="evidence" value="ECO:0007669"/>
    <property type="project" value="TreeGrafter"/>
</dbReference>
<feature type="domain" description="Metallo-beta-lactamase" evidence="2">
    <location>
        <begin position="63"/>
        <end position="161"/>
    </location>
</feature>
<proteinExistence type="predicted"/>
<dbReference type="PANTHER" id="PTHR13754">
    <property type="entry name" value="METALLO-BETA-LACTAMASE SUPERFAMILY PROTEIN"/>
    <property type="match status" value="1"/>
</dbReference>
<name>A0A250IS46_9BACT</name>
<dbReference type="AlphaFoldDB" id="A0A250IS46"/>
<gene>
    <name evidence="3" type="ORF">MEBOL_007571</name>
</gene>
<dbReference type="Proteomes" id="UP000217289">
    <property type="component" value="Chromosome"/>
</dbReference>
<sequence length="334" mass="35546">MKKLPGFTCMALLVLGAASVRAETPPSSPPQAPASHARVKRLKVTVLSTMLTDLKGLGEWGFAALIEADGHRILFDTGANPDTVLKNAPLLGVDLSTVTDVILSHNHGDHTGGLVTLRRELAKKNPAALSRVHVGRGIFWSRVSASGKSGEGNSFLAARPRYEATGGKFIEHSEPVELFPGAWLTGPIPRVHPERNWSGKGKVQTPEGLVEDTLPEELALVLDTEQGLVLVTGCAHAGVINTLELARARVREAPVLAAIGGFHLFDADEKTLAWTGGKLREMKLGYLSGAHCTGIEALHRLRELTGLERATSIVGSVGSSFELGKGLEPLKIAR</sequence>
<dbReference type="InterPro" id="IPR036866">
    <property type="entry name" value="RibonucZ/Hydroxyglut_hydro"/>
</dbReference>
<evidence type="ECO:0000259" key="2">
    <source>
        <dbReference type="Pfam" id="PF00753"/>
    </source>
</evidence>
<dbReference type="CDD" id="cd07713">
    <property type="entry name" value="DHPS-like_MBL-fold"/>
    <property type="match status" value="1"/>
</dbReference>
<reference evidence="3 4" key="1">
    <citation type="submission" date="2017-06" db="EMBL/GenBank/DDBJ databases">
        <authorList>
            <person name="Kim H.J."/>
            <person name="Triplett B.A."/>
        </authorList>
    </citation>
    <scope>NUCLEOTIDE SEQUENCE [LARGE SCALE GENOMIC DNA]</scope>
    <source>
        <strain evidence="3 4">DSM 14713</strain>
    </source>
</reference>
<dbReference type="InterPro" id="IPR052926">
    <property type="entry name" value="Metallo-beta-lactamase_dom"/>
</dbReference>
<keyword evidence="1" id="KW-0732">Signal</keyword>
<dbReference type="InterPro" id="IPR001279">
    <property type="entry name" value="Metallo-B-lactamas"/>
</dbReference>